<dbReference type="InterPro" id="IPR001647">
    <property type="entry name" value="HTH_TetR"/>
</dbReference>
<dbReference type="EMBL" id="JAESHT010000039">
    <property type="protein sequence ID" value="MBL3675677.1"/>
    <property type="molecule type" value="Genomic_DNA"/>
</dbReference>
<evidence type="ECO:0000256" key="2">
    <source>
        <dbReference type="PROSITE-ProRule" id="PRU00335"/>
    </source>
</evidence>
<accession>A0ABS1SAA4</accession>
<dbReference type="PROSITE" id="PS50977">
    <property type="entry name" value="HTH_TETR_2"/>
    <property type="match status" value="1"/>
</dbReference>
<evidence type="ECO:0000256" key="1">
    <source>
        <dbReference type="ARBA" id="ARBA00023125"/>
    </source>
</evidence>
<dbReference type="Gene3D" id="1.10.357.10">
    <property type="entry name" value="Tetracycline Repressor, domain 2"/>
    <property type="match status" value="1"/>
</dbReference>
<feature type="domain" description="HTH tetR-type" evidence="3">
    <location>
        <begin position="11"/>
        <end position="69"/>
    </location>
</feature>
<dbReference type="Proteomes" id="UP000644749">
    <property type="component" value="Unassembled WGS sequence"/>
</dbReference>
<sequence length="194" mass="20754">MAVTQREDQKKKTRAALLDAARALLMRGEPLTVTAAAREAGISKASAYRYFSDPALLAAEAGLHLKAAPYEEIIGNAASLRDRLVAISLYFFDLAVTNEAAFRTYLGLNLQASAQAQDGKTPRRGARRIQAFLRALESESDIRPDQARSIAAALGMATGAEAMIALFDIAGLSAEEARALVAETAEAICDRMLP</sequence>
<comment type="caution">
    <text evidence="4">The sequence shown here is derived from an EMBL/GenBank/DDBJ whole genome shotgun (WGS) entry which is preliminary data.</text>
</comment>
<gene>
    <name evidence="4" type="ORF">JL111_19615</name>
</gene>
<protein>
    <submittedName>
        <fullName evidence="4">TetR family transcriptional regulator</fullName>
    </submittedName>
</protein>
<keyword evidence="5" id="KW-1185">Reference proteome</keyword>
<proteinExistence type="predicted"/>
<evidence type="ECO:0000313" key="4">
    <source>
        <dbReference type="EMBL" id="MBL3675677.1"/>
    </source>
</evidence>
<evidence type="ECO:0000259" key="3">
    <source>
        <dbReference type="PROSITE" id="PS50977"/>
    </source>
</evidence>
<reference evidence="4 5" key="1">
    <citation type="submission" date="2021-01" db="EMBL/GenBank/DDBJ databases">
        <title>011410 draft genome.</title>
        <authorList>
            <person name="Lang L."/>
        </authorList>
    </citation>
    <scope>NUCLEOTIDE SEQUENCE [LARGE SCALE GENOMIC DNA]</scope>
    <source>
        <strain evidence="4 5">KCTC 42845</strain>
    </source>
</reference>
<dbReference type="RefSeq" id="WP_191313093.1">
    <property type="nucleotide sequence ID" value="NZ_BNCL01000041.1"/>
</dbReference>
<dbReference type="InterPro" id="IPR009057">
    <property type="entry name" value="Homeodomain-like_sf"/>
</dbReference>
<keyword evidence="1 2" id="KW-0238">DNA-binding</keyword>
<evidence type="ECO:0000313" key="5">
    <source>
        <dbReference type="Proteomes" id="UP000644749"/>
    </source>
</evidence>
<dbReference type="SUPFAM" id="SSF46689">
    <property type="entry name" value="Homeodomain-like"/>
    <property type="match status" value="1"/>
</dbReference>
<organism evidence="4 5">
    <name type="scientific">Paracoccus aerius</name>
    <dbReference type="NCBI Taxonomy" id="1915382"/>
    <lineage>
        <taxon>Bacteria</taxon>
        <taxon>Pseudomonadati</taxon>
        <taxon>Pseudomonadota</taxon>
        <taxon>Alphaproteobacteria</taxon>
        <taxon>Rhodobacterales</taxon>
        <taxon>Paracoccaceae</taxon>
        <taxon>Paracoccus</taxon>
    </lineage>
</organism>
<feature type="DNA-binding region" description="H-T-H motif" evidence="2">
    <location>
        <begin position="32"/>
        <end position="51"/>
    </location>
</feature>
<name>A0ABS1SAA4_9RHOB</name>